<feature type="domain" description="Tim44-like" evidence="9">
    <location>
        <begin position="154"/>
        <end position="319"/>
    </location>
</feature>
<dbReference type="EMBL" id="BEGY01000054">
    <property type="protein sequence ID" value="GAX80568.1"/>
    <property type="molecule type" value="Genomic_DNA"/>
</dbReference>
<evidence type="ECO:0000259" key="9">
    <source>
        <dbReference type="Pfam" id="PF04280"/>
    </source>
</evidence>
<dbReference type="PANTHER" id="PTHR28554:SF1">
    <property type="entry name" value="LARGE RIBOSOMAL SUBUNIT PROTEIN ML45"/>
    <property type="match status" value="1"/>
</dbReference>
<evidence type="ECO:0000256" key="4">
    <source>
        <dbReference type="ARBA" id="ARBA00023128"/>
    </source>
</evidence>
<organism evidence="10 11">
    <name type="scientific">Chlamydomonas eustigma</name>
    <dbReference type="NCBI Taxonomy" id="1157962"/>
    <lineage>
        <taxon>Eukaryota</taxon>
        <taxon>Viridiplantae</taxon>
        <taxon>Chlorophyta</taxon>
        <taxon>core chlorophytes</taxon>
        <taxon>Chlorophyceae</taxon>
        <taxon>CS clade</taxon>
        <taxon>Chlamydomonadales</taxon>
        <taxon>Chlamydomonadaceae</taxon>
        <taxon>Chlamydomonas</taxon>
    </lineage>
</organism>
<name>A0A250XBV9_9CHLO</name>
<evidence type="ECO:0000256" key="7">
    <source>
        <dbReference type="ARBA" id="ARBA00039448"/>
    </source>
</evidence>
<dbReference type="STRING" id="1157962.A0A250XBV9"/>
<keyword evidence="3" id="KW-0689">Ribosomal protein</keyword>
<evidence type="ECO:0000256" key="6">
    <source>
        <dbReference type="ARBA" id="ARBA00038073"/>
    </source>
</evidence>
<accession>A0A250XBV9</accession>
<keyword evidence="11" id="KW-1185">Reference proteome</keyword>
<sequence>MPVSDIGRLLGRSEACTQLRRGIPEACFPLSHSLSTWELRRNEPTLRALSERGGFQEFQTYRSITFQSISKSISNVFNIPTLIHPDIYNATEKHAAEKFKFHSKVMDMYYKQRPLTSWNLYKNENEGWDELERRTRYFWNRMWIQRVCRQSLWGFSDTVLKTRAIQIYKEVNTALANGHKGRVALEGIKEMVSPALFDQLLGESVKLQKTGRMVEWKMIKEPGVEDLKLVNAYMMKPATNLQAGSVKLNFVQWTVEINSEQCFAVYEKKQGKGGGQKLIAGDPQMVIKVVDHWVFERPILKSWFIPRPGPRGAEWRLVARLIQPQGRPPVQDTSED</sequence>
<proteinExistence type="inferred from homology"/>
<dbReference type="InterPro" id="IPR007379">
    <property type="entry name" value="Tim44-like_dom"/>
</dbReference>
<protein>
    <recommendedName>
        <fullName evidence="7">Large ribosomal subunit protein mL45</fullName>
    </recommendedName>
    <alternativeName>
        <fullName evidence="8">39S ribosomal protein L45, mitochondrial</fullName>
    </alternativeName>
</protein>
<dbReference type="OrthoDB" id="19619at2759"/>
<dbReference type="GO" id="GO:0005739">
    <property type="term" value="C:mitochondrion"/>
    <property type="evidence" value="ECO:0007669"/>
    <property type="project" value="UniProtKB-SubCell"/>
</dbReference>
<evidence type="ECO:0000256" key="3">
    <source>
        <dbReference type="ARBA" id="ARBA00022980"/>
    </source>
</evidence>
<dbReference type="InterPro" id="IPR032710">
    <property type="entry name" value="NTF2-like_dom_sf"/>
</dbReference>
<reference evidence="10 11" key="1">
    <citation type="submission" date="2017-08" db="EMBL/GenBank/DDBJ databases">
        <title>Acidophilic green algal genome provides insights into adaptation to an acidic environment.</title>
        <authorList>
            <person name="Hirooka S."/>
            <person name="Hirose Y."/>
            <person name="Kanesaki Y."/>
            <person name="Higuchi S."/>
            <person name="Fujiwara T."/>
            <person name="Onuma R."/>
            <person name="Era A."/>
            <person name="Ohbayashi R."/>
            <person name="Uzuka A."/>
            <person name="Nozaki H."/>
            <person name="Yoshikawa H."/>
            <person name="Miyagishima S.Y."/>
        </authorList>
    </citation>
    <scope>NUCLEOTIDE SEQUENCE [LARGE SCALE GENOMIC DNA]</scope>
    <source>
        <strain evidence="10 11">NIES-2499</strain>
    </source>
</reference>
<comment type="subcellular location">
    <subcellularLocation>
        <location evidence="1">Mitochondrion</location>
    </subcellularLocation>
</comment>
<dbReference type="PANTHER" id="PTHR28554">
    <property type="entry name" value="39S RIBOSOMAL PROTEIN L45, MITOCHONDRIAL"/>
    <property type="match status" value="1"/>
</dbReference>
<dbReference type="Proteomes" id="UP000232323">
    <property type="component" value="Unassembled WGS sequence"/>
</dbReference>
<comment type="similarity">
    <text evidence="6">Belongs to the mitochondrion-specific ribosomal protein mL45 family.</text>
</comment>
<keyword evidence="4" id="KW-0496">Mitochondrion</keyword>
<evidence type="ECO:0000256" key="8">
    <source>
        <dbReference type="ARBA" id="ARBA00043031"/>
    </source>
</evidence>
<evidence type="ECO:0000313" key="10">
    <source>
        <dbReference type="EMBL" id="GAX80568.1"/>
    </source>
</evidence>
<comment type="caution">
    <text evidence="10">The sequence shown here is derived from an EMBL/GenBank/DDBJ whole genome shotgun (WGS) entry which is preliminary data.</text>
</comment>
<evidence type="ECO:0000256" key="5">
    <source>
        <dbReference type="ARBA" id="ARBA00023274"/>
    </source>
</evidence>
<evidence type="ECO:0000313" key="11">
    <source>
        <dbReference type="Proteomes" id="UP000232323"/>
    </source>
</evidence>
<dbReference type="Gene3D" id="3.10.450.240">
    <property type="match status" value="1"/>
</dbReference>
<dbReference type="AlphaFoldDB" id="A0A250XBV9"/>
<dbReference type="Pfam" id="PF04280">
    <property type="entry name" value="Tim44"/>
    <property type="match status" value="1"/>
</dbReference>
<gene>
    <name evidence="10" type="ORF">CEUSTIGMA_g8005.t1</name>
</gene>
<keyword evidence="5" id="KW-0687">Ribonucleoprotein</keyword>
<evidence type="ECO:0000256" key="2">
    <source>
        <dbReference type="ARBA" id="ARBA00022946"/>
    </source>
</evidence>
<dbReference type="InterPro" id="IPR051975">
    <property type="entry name" value="mtLSU_mL45"/>
</dbReference>
<dbReference type="SUPFAM" id="SSF54427">
    <property type="entry name" value="NTF2-like"/>
    <property type="match status" value="1"/>
</dbReference>
<evidence type="ECO:0000256" key="1">
    <source>
        <dbReference type="ARBA" id="ARBA00004173"/>
    </source>
</evidence>
<keyword evidence="2" id="KW-0809">Transit peptide</keyword>